<evidence type="ECO:0000259" key="1">
    <source>
        <dbReference type="PROSITE" id="PS50878"/>
    </source>
</evidence>
<dbReference type="PROSITE" id="PS50878">
    <property type="entry name" value="RT_POL"/>
    <property type="match status" value="1"/>
</dbReference>
<evidence type="ECO:0000313" key="2">
    <source>
        <dbReference type="Ensembl" id="ENSKMAP00000006723.1"/>
    </source>
</evidence>
<reference evidence="2" key="1">
    <citation type="submission" date="2025-08" db="UniProtKB">
        <authorList>
            <consortium name="Ensembl"/>
        </authorList>
    </citation>
    <scope>IDENTIFICATION</scope>
</reference>
<reference evidence="2" key="2">
    <citation type="submission" date="2025-09" db="UniProtKB">
        <authorList>
            <consortium name="Ensembl"/>
        </authorList>
    </citation>
    <scope>IDENTIFICATION</scope>
</reference>
<accession>A0A3Q2ZS88</accession>
<dbReference type="SUPFAM" id="SSF56672">
    <property type="entry name" value="DNA/RNA polymerases"/>
    <property type="match status" value="1"/>
</dbReference>
<dbReference type="STRING" id="37003.ENSKMAP00000006723"/>
<protein>
    <recommendedName>
        <fullName evidence="1">Reverse transcriptase domain-containing protein</fullName>
    </recommendedName>
</protein>
<proteinExistence type="predicted"/>
<name>A0A3Q2ZS88_KRYMA</name>
<dbReference type="OMA" id="LRENILW"/>
<sequence>MAYLIEHNILEVFQSGFKSFHSTESALLKVFNDIFLATDSGDCVVLVLLDLSAAFDTVDHRILFSRLEQWVGIGHIALDWFKSYLAKRTFCVCLDGHRSSSVPLSCGVPQGSVLGPLLFLLYLLPLGSIFRKYGIAFHCYADDTQIYVPLRKADSTSFRSLFLCLEDLKAWMALNFLKLNEDKTEVVFFGSSSEDTLSDACSLAQYVKPVITNLGVKMDAGLKLEAHIRAVVKSSFFHLRQLAKVKPMLSRQHFETAIHAFVTTRLDYCNALYIGVSDSCISQLQRVQNAAARLLTGTRKFDHIS</sequence>
<dbReference type="Ensembl" id="ENSKMAT00000006831.1">
    <property type="protein sequence ID" value="ENSKMAP00000006723.1"/>
    <property type="gene ID" value="ENSKMAG00000005036.1"/>
</dbReference>
<keyword evidence="3" id="KW-1185">Reference proteome</keyword>
<dbReference type="GeneTree" id="ENSGT01150000286909"/>
<dbReference type="PANTHER" id="PTHR33332">
    <property type="entry name" value="REVERSE TRANSCRIPTASE DOMAIN-CONTAINING PROTEIN"/>
    <property type="match status" value="1"/>
</dbReference>
<dbReference type="AlphaFoldDB" id="A0A3Q2ZS88"/>
<dbReference type="InterPro" id="IPR043502">
    <property type="entry name" value="DNA/RNA_pol_sf"/>
</dbReference>
<evidence type="ECO:0000313" key="3">
    <source>
        <dbReference type="Proteomes" id="UP000264800"/>
    </source>
</evidence>
<dbReference type="Pfam" id="PF00078">
    <property type="entry name" value="RVT_1"/>
    <property type="match status" value="1"/>
</dbReference>
<organism evidence="2 3">
    <name type="scientific">Kryptolebias marmoratus</name>
    <name type="common">Mangrove killifish</name>
    <name type="synonym">Rivulus marmoratus</name>
    <dbReference type="NCBI Taxonomy" id="37003"/>
    <lineage>
        <taxon>Eukaryota</taxon>
        <taxon>Metazoa</taxon>
        <taxon>Chordata</taxon>
        <taxon>Craniata</taxon>
        <taxon>Vertebrata</taxon>
        <taxon>Euteleostomi</taxon>
        <taxon>Actinopterygii</taxon>
        <taxon>Neopterygii</taxon>
        <taxon>Teleostei</taxon>
        <taxon>Neoteleostei</taxon>
        <taxon>Acanthomorphata</taxon>
        <taxon>Ovalentaria</taxon>
        <taxon>Atherinomorphae</taxon>
        <taxon>Cyprinodontiformes</taxon>
        <taxon>Rivulidae</taxon>
        <taxon>Kryptolebias</taxon>
    </lineage>
</organism>
<dbReference type="Proteomes" id="UP000264800">
    <property type="component" value="Unplaced"/>
</dbReference>
<feature type="domain" description="Reverse transcriptase" evidence="1">
    <location>
        <begin position="1"/>
        <end position="218"/>
    </location>
</feature>
<dbReference type="InterPro" id="IPR000477">
    <property type="entry name" value="RT_dom"/>
</dbReference>